<name>A0A9N7LUV0_9MYCO</name>
<proteinExistence type="predicted"/>
<keyword evidence="1" id="KW-0614">Plasmid</keyword>
<reference evidence="1" key="1">
    <citation type="submission" date="2022-06" db="EMBL/GenBank/DDBJ databases">
        <title>Complete genome sequence of Mycobacterium pseudoshottsii NJB1907-Z4.</title>
        <authorList>
            <person name="Komine T."/>
            <person name="Fukano H."/>
            <person name="Wada S."/>
        </authorList>
    </citation>
    <scope>NUCLEOTIDE SEQUENCE</scope>
    <source>
        <strain evidence="1">NJB1907-Z4</strain>
        <plasmid evidence="1">pMUM005</plasmid>
    </source>
</reference>
<evidence type="ECO:0000313" key="1">
    <source>
        <dbReference type="EMBL" id="BDN85361.1"/>
    </source>
</evidence>
<dbReference type="EMBL" id="AP026368">
    <property type="protein sequence ID" value="BDN85361.1"/>
    <property type="molecule type" value="Genomic_DNA"/>
</dbReference>
<gene>
    <name evidence="1" type="ORF">NJB1907Z4_P0130</name>
</gene>
<dbReference type="Proteomes" id="UP001058626">
    <property type="component" value="Plasmid pMUM005"/>
</dbReference>
<sequence length="89" mass="10058">MGLLDDNETKTPTQPHFTITMANGKTWTTPLTEPYRYSIDAGVLAVFKVDADGNRLPGARYYSPTAWIDLREHEPRDRKSPFRFTAANG</sequence>
<geneLocation type="plasmid" evidence="1 2">
    <name>pMUM005</name>
</geneLocation>
<accession>A0A9N7LUV0</accession>
<evidence type="ECO:0000313" key="2">
    <source>
        <dbReference type="Proteomes" id="UP001058626"/>
    </source>
</evidence>
<keyword evidence="2" id="KW-1185">Reference proteome</keyword>
<organism evidence="1 2">
    <name type="scientific">Mycobacterium pseudoshottsii</name>
    <dbReference type="NCBI Taxonomy" id="265949"/>
    <lineage>
        <taxon>Bacteria</taxon>
        <taxon>Bacillati</taxon>
        <taxon>Actinomycetota</taxon>
        <taxon>Actinomycetes</taxon>
        <taxon>Mycobacteriales</taxon>
        <taxon>Mycobacteriaceae</taxon>
        <taxon>Mycobacterium</taxon>
        <taxon>Mycobacterium ulcerans group</taxon>
    </lineage>
</organism>
<dbReference type="AlphaFoldDB" id="A0A9N7LUV0"/>
<protein>
    <submittedName>
        <fullName evidence="1">Uncharacterized protein</fullName>
    </submittedName>
</protein>